<sequence>MAIRKSTIQEQVAQAIASIEPNDRPVATFQSITGPSPWLMSSLGLIGQLLVKYYYVTLTERVVVVHRASRLSNRPQEIVYVVPLEQARTLVGDIRRNPLWSSLQFHFPGEEKATRLNVHRYWRAELDTFVPGLTGQPIAS</sequence>
<dbReference type="GeneID" id="95354435"/>
<protein>
    <submittedName>
        <fullName evidence="1">Uncharacterized protein</fullName>
    </submittedName>
</protein>
<dbReference type="EMBL" id="BNBO01000022">
    <property type="protein sequence ID" value="GHH74192.1"/>
    <property type="molecule type" value="Genomic_DNA"/>
</dbReference>
<name>A0A919FX91_9ACTN</name>
<organism evidence="1 2">
    <name type="scientific">Kitasatospora indigofera</name>
    <dbReference type="NCBI Taxonomy" id="67307"/>
    <lineage>
        <taxon>Bacteria</taxon>
        <taxon>Bacillati</taxon>
        <taxon>Actinomycetota</taxon>
        <taxon>Actinomycetes</taxon>
        <taxon>Kitasatosporales</taxon>
        <taxon>Streptomycetaceae</taxon>
        <taxon>Kitasatospora</taxon>
    </lineage>
</organism>
<dbReference type="AlphaFoldDB" id="A0A919FX91"/>
<dbReference type="Proteomes" id="UP000617734">
    <property type="component" value="Unassembled WGS sequence"/>
</dbReference>
<keyword evidence="2" id="KW-1185">Reference proteome</keyword>
<evidence type="ECO:0000313" key="2">
    <source>
        <dbReference type="Proteomes" id="UP000617734"/>
    </source>
</evidence>
<dbReference type="RefSeq" id="WP_190212273.1">
    <property type="nucleotide sequence ID" value="NZ_BNBO01000022.1"/>
</dbReference>
<reference evidence="1" key="1">
    <citation type="journal article" date="2014" name="Int. J. Syst. Evol. Microbiol.">
        <title>Complete genome sequence of Corynebacterium casei LMG S-19264T (=DSM 44701T), isolated from a smear-ripened cheese.</title>
        <authorList>
            <consortium name="US DOE Joint Genome Institute (JGI-PGF)"/>
            <person name="Walter F."/>
            <person name="Albersmeier A."/>
            <person name="Kalinowski J."/>
            <person name="Ruckert C."/>
        </authorList>
    </citation>
    <scope>NUCLEOTIDE SEQUENCE</scope>
    <source>
        <strain evidence="1">JCM 4646</strain>
    </source>
</reference>
<evidence type="ECO:0000313" key="1">
    <source>
        <dbReference type="EMBL" id="GHH74192.1"/>
    </source>
</evidence>
<reference evidence="1" key="2">
    <citation type="submission" date="2020-09" db="EMBL/GenBank/DDBJ databases">
        <authorList>
            <person name="Sun Q."/>
            <person name="Ohkuma M."/>
        </authorList>
    </citation>
    <scope>NUCLEOTIDE SEQUENCE</scope>
    <source>
        <strain evidence="1">JCM 4646</strain>
    </source>
</reference>
<proteinExistence type="predicted"/>
<gene>
    <name evidence="1" type="ORF">GCM10018781_40300</name>
</gene>
<accession>A0A919FX91</accession>
<comment type="caution">
    <text evidence="1">The sequence shown here is derived from an EMBL/GenBank/DDBJ whole genome shotgun (WGS) entry which is preliminary data.</text>
</comment>